<keyword evidence="1" id="KW-0732">Signal</keyword>
<dbReference type="Proteomes" id="UP001214094">
    <property type="component" value="Chromosome"/>
</dbReference>
<evidence type="ECO:0008006" key="6">
    <source>
        <dbReference type="Google" id="ProtNLM"/>
    </source>
</evidence>
<dbReference type="EMBL" id="CP098807">
    <property type="protein sequence ID" value="USJ23998.1"/>
    <property type="molecule type" value="Genomic_DNA"/>
</dbReference>
<dbReference type="OrthoDB" id="7744280at2"/>
<sequence length="122" mass="12391">MTNLAARMLCALVLVVSALIQQPAAAMPRSPDAIAYVLPDGSLADLCLSGHDDPDGKGGTKGHGCQSCCLVAPADLPAPYPIVLPSQARARPLSVPAGDFGFVRSVLLTGAGPRAPPTVFST</sequence>
<proteinExistence type="predicted"/>
<protein>
    <recommendedName>
        <fullName evidence="6">DUF2946 domain-containing protein</fullName>
    </recommendedName>
</protein>
<gene>
    <name evidence="2" type="ORF">NE863_03130</name>
    <name evidence="3" type="ORF">P4B07_03345</name>
</gene>
<feature type="chain" id="PRO_5040444665" description="DUF2946 domain-containing protein" evidence="1">
    <location>
        <begin position="27"/>
        <end position="122"/>
    </location>
</feature>
<evidence type="ECO:0000313" key="2">
    <source>
        <dbReference type="EMBL" id="USJ23998.1"/>
    </source>
</evidence>
<evidence type="ECO:0000313" key="5">
    <source>
        <dbReference type="Proteomes" id="UP001214094"/>
    </source>
</evidence>
<keyword evidence="5" id="KW-1185">Reference proteome</keyword>
<evidence type="ECO:0000313" key="4">
    <source>
        <dbReference type="Proteomes" id="UP001055460"/>
    </source>
</evidence>
<accession>A0A9Q8Y7L2</accession>
<dbReference type="Proteomes" id="UP001055460">
    <property type="component" value="Chromosome"/>
</dbReference>
<reference evidence="3 5" key="2">
    <citation type="submission" date="2023-03" db="EMBL/GenBank/DDBJ databases">
        <title>Comparative genome and transcriptome analysis combination mining strategies for increasing vitamin B12 production of Ensifer adhaerens strain.</title>
        <authorList>
            <person name="Yongheng L."/>
        </authorList>
    </citation>
    <scope>NUCLEOTIDE SEQUENCE [LARGE SCALE GENOMIC DNA]</scope>
    <source>
        <strain evidence="3 5">Casida A-T305</strain>
    </source>
</reference>
<dbReference type="GeneID" id="29518302"/>
<name>A0A9Q8Y7L2_ENSAD</name>
<dbReference type="RefSeq" id="WP_060644840.1">
    <property type="nucleotide sequence ID" value="NZ_CP015880.1"/>
</dbReference>
<dbReference type="AlphaFoldDB" id="A0A9Q8Y7L2"/>
<evidence type="ECO:0000313" key="3">
    <source>
        <dbReference type="EMBL" id="WFP91426.1"/>
    </source>
</evidence>
<evidence type="ECO:0000256" key="1">
    <source>
        <dbReference type="SAM" id="SignalP"/>
    </source>
</evidence>
<dbReference type="EMBL" id="CP121308">
    <property type="protein sequence ID" value="WFP91426.1"/>
    <property type="molecule type" value="Genomic_DNA"/>
</dbReference>
<feature type="signal peptide" evidence="1">
    <location>
        <begin position="1"/>
        <end position="26"/>
    </location>
</feature>
<organism evidence="2 4">
    <name type="scientific">Ensifer adhaerens</name>
    <name type="common">Sinorhizobium morelense</name>
    <dbReference type="NCBI Taxonomy" id="106592"/>
    <lineage>
        <taxon>Bacteria</taxon>
        <taxon>Pseudomonadati</taxon>
        <taxon>Pseudomonadota</taxon>
        <taxon>Alphaproteobacteria</taxon>
        <taxon>Hyphomicrobiales</taxon>
        <taxon>Rhizobiaceae</taxon>
        <taxon>Sinorhizobium/Ensifer group</taxon>
        <taxon>Ensifer</taxon>
    </lineage>
</organism>
<reference evidence="2" key="1">
    <citation type="submission" date="2022-06" db="EMBL/GenBank/DDBJ databases">
        <title>Physiological and biochemical characterization and genomic elucidation of a strain of the genus Ensifer adhaerens M8 that combines arsenic oxidation and chromium reduction.</title>
        <authorList>
            <person name="Li X."/>
            <person name="Yu c."/>
        </authorList>
    </citation>
    <scope>NUCLEOTIDE SEQUENCE</scope>
    <source>
        <strain evidence="2">M8</strain>
    </source>
</reference>